<keyword evidence="1" id="KW-0472">Membrane</keyword>
<evidence type="ECO:0000313" key="2">
    <source>
        <dbReference type="EMBL" id="MBD3689135.1"/>
    </source>
</evidence>
<proteinExistence type="predicted"/>
<reference evidence="2 3" key="1">
    <citation type="submission" date="2020-08" db="EMBL/GenBank/DDBJ databases">
        <title>Winkia gen. nov., sp. nov., isolated from faeces of the Anser albifrons in China.</title>
        <authorList>
            <person name="Liu Q."/>
        </authorList>
    </citation>
    <scope>NUCLEOTIDE SEQUENCE [LARGE SCALE GENOMIC DNA]</scope>
    <source>
        <strain evidence="2 3">C62</strain>
    </source>
</reference>
<dbReference type="EMBL" id="JACRUO010000001">
    <property type="protein sequence ID" value="MBD3689135.1"/>
    <property type="molecule type" value="Genomic_DNA"/>
</dbReference>
<feature type="transmembrane region" description="Helical" evidence="1">
    <location>
        <begin position="149"/>
        <end position="168"/>
    </location>
</feature>
<evidence type="ECO:0000313" key="3">
    <source>
        <dbReference type="Proteomes" id="UP000627538"/>
    </source>
</evidence>
<keyword evidence="3" id="KW-1185">Reference proteome</keyword>
<dbReference type="Proteomes" id="UP000627538">
    <property type="component" value="Unassembled WGS sequence"/>
</dbReference>
<dbReference type="AlphaFoldDB" id="A0A8I0KPQ1"/>
<keyword evidence="1" id="KW-1133">Transmembrane helix</keyword>
<accession>A0A8I0KPQ1</accession>
<feature type="transmembrane region" description="Helical" evidence="1">
    <location>
        <begin position="35"/>
        <end position="60"/>
    </location>
</feature>
<feature type="transmembrane region" description="Helical" evidence="1">
    <location>
        <begin position="6"/>
        <end position="23"/>
    </location>
</feature>
<sequence>MTWPRVLIGLLTWVGAFVVNLYTDRHLLGYSFTGLYDLALVATTLVWPLLVGVGAAVMVYELGPRSRDSLLLSLPLAGRVRACLRALAPVWWGALAGGGICVAIAAAIALPQEYYPPVRTFLTLVPAAAGSLAAIACGALVGALTRSWVAPPIIALIVYGVIFSSYTVREGVLKQLSISPAFHLGWVPSASTTLAATGAHLLLIAAAASGLWWVSARSRVAAGCALALAAGWVAWLPHVADLDPLQASPRSSWACQSLPNSGNSLCVAGELRPSLTGLGRELAPVDARLHALDPTLTLTYGPIPGEGVIALESPGAQKGDVLAEVCADAVASAVCDEAGSSPACDTSRMSAYLRAAQTTVFDEPAYSEAEASDILARVRPRLAGEAP</sequence>
<gene>
    <name evidence="2" type="ORF">H8R10_02670</name>
</gene>
<comment type="caution">
    <text evidence="2">The sequence shown here is derived from an EMBL/GenBank/DDBJ whole genome shotgun (WGS) entry which is preliminary data.</text>
</comment>
<organism evidence="2 3">
    <name type="scientific">Nanchangia anserum</name>
    <dbReference type="NCBI Taxonomy" id="2692125"/>
    <lineage>
        <taxon>Bacteria</taxon>
        <taxon>Bacillati</taxon>
        <taxon>Actinomycetota</taxon>
        <taxon>Actinomycetes</taxon>
        <taxon>Actinomycetales</taxon>
        <taxon>Actinomycetaceae</taxon>
        <taxon>Nanchangia</taxon>
    </lineage>
</organism>
<dbReference type="RefSeq" id="WP_191071205.1">
    <property type="nucleotide sequence ID" value="NZ_CP060506.1"/>
</dbReference>
<feature type="transmembrane region" description="Helical" evidence="1">
    <location>
        <begin position="90"/>
        <end position="110"/>
    </location>
</feature>
<feature type="transmembrane region" description="Helical" evidence="1">
    <location>
        <begin position="189"/>
        <end position="214"/>
    </location>
</feature>
<feature type="transmembrane region" description="Helical" evidence="1">
    <location>
        <begin position="122"/>
        <end position="143"/>
    </location>
</feature>
<name>A0A8I0KPQ1_9ACTO</name>
<feature type="transmembrane region" description="Helical" evidence="1">
    <location>
        <begin position="220"/>
        <end position="240"/>
    </location>
</feature>
<keyword evidence="1" id="KW-0812">Transmembrane</keyword>
<evidence type="ECO:0000256" key="1">
    <source>
        <dbReference type="SAM" id="Phobius"/>
    </source>
</evidence>
<protein>
    <submittedName>
        <fullName evidence="2">Uncharacterized protein</fullName>
    </submittedName>
</protein>